<dbReference type="GeneID" id="88623797"/>
<protein>
    <submittedName>
        <fullName evidence="8">Cation diffusion facilitator family transporter</fullName>
    </submittedName>
</protein>
<dbReference type="Gene3D" id="1.20.1510.10">
    <property type="entry name" value="Cation efflux protein transmembrane domain"/>
    <property type="match status" value="1"/>
</dbReference>
<evidence type="ECO:0000256" key="2">
    <source>
        <dbReference type="ARBA" id="ARBA00022692"/>
    </source>
</evidence>
<dbReference type="InterPro" id="IPR002524">
    <property type="entry name" value="Cation_efflux"/>
</dbReference>
<feature type="transmembrane region" description="Helical" evidence="6">
    <location>
        <begin position="136"/>
        <end position="158"/>
    </location>
</feature>
<keyword evidence="3" id="KW-0862">Zinc</keyword>
<feature type="transmembrane region" description="Helical" evidence="6">
    <location>
        <begin position="30"/>
        <end position="50"/>
    </location>
</feature>
<evidence type="ECO:0000256" key="1">
    <source>
        <dbReference type="ARBA" id="ARBA00004141"/>
    </source>
</evidence>
<comment type="subcellular location">
    <subcellularLocation>
        <location evidence="1">Membrane</location>
        <topology evidence="1">Multi-pass membrane protein</topology>
    </subcellularLocation>
</comment>
<name>A0ABU4QC72_9GAMM</name>
<keyword evidence="4 6" id="KW-1133">Transmembrane helix</keyword>
<keyword evidence="2 6" id="KW-0812">Transmembrane</keyword>
<accession>A0ABU4QC72</accession>
<dbReference type="InterPro" id="IPR058533">
    <property type="entry name" value="Cation_efflux_TM"/>
</dbReference>
<feature type="transmembrane region" description="Helical" evidence="6">
    <location>
        <begin position="56"/>
        <end position="76"/>
    </location>
</feature>
<evidence type="ECO:0000313" key="8">
    <source>
        <dbReference type="EMBL" id="MDX6016633.1"/>
    </source>
</evidence>
<proteinExistence type="predicted"/>
<keyword evidence="3" id="KW-0406">Ion transport</keyword>
<organism evidence="8 9">
    <name type="scientific">Shewanella indica</name>
    <dbReference type="NCBI Taxonomy" id="768528"/>
    <lineage>
        <taxon>Bacteria</taxon>
        <taxon>Pseudomonadati</taxon>
        <taxon>Pseudomonadota</taxon>
        <taxon>Gammaproteobacteria</taxon>
        <taxon>Alteromonadales</taxon>
        <taxon>Shewanellaceae</taxon>
        <taxon>Shewanella</taxon>
    </lineage>
</organism>
<dbReference type="InterPro" id="IPR050681">
    <property type="entry name" value="CDF/SLC30A"/>
</dbReference>
<evidence type="ECO:0000256" key="5">
    <source>
        <dbReference type="ARBA" id="ARBA00023136"/>
    </source>
</evidence>
<evidence type="ECO:0000256" key="4">
    <source>
        <dbReference type="ARBA" id="ARBA00022989"/>
    </source>
</evidence>
<feature type="domain" description="Cation efflux protein transmembrane" evidence="7">
    <location>
        <begin position="32"/>
        <end position="226"/>
    </location>
</feature>
<evidence type="ECO:0000259" key="7">
    <source>
        <dbReference type="Pfam" id="PF01545"/>
    </source>
</evidence>
<dbReference type="SUPFAM" id="SSF161111">
    <property type="entry name" value="Cation efflux protein transmembrane domain-like"/>
    <property type="match status" value="1"/>
</dbReference>
<keyword evidence="5 6" id="KW-0472">Membrane</keyword>
<keyword evidence="9" id="KW-1185">Reference proteome</keyword>
<dbReference type="PANTHER" id="PTHR11562">
    <property type="entry name" value="CATION EFFLUX PROTEIN/ ZINC TRANSPORTER"/>
    <property type="match status" value="1"/>
</dbReference>
<dbReference type="PANTHER" id="PTHR11562:SF17">
    <property type="entry name" value="RE54080P-RELATED"/>
    <property type="match status" value="1"/>
</dbReference>
<feature type="transmembrane region" description="Helical" evidence="6">
    <location>
        <begin position="200"/>
        <end position="219"/>
    </location>
</feature>
<dbReference type="Proteomes" id="UP001272773">
    <property type="component" value="Unassembled WGS sequence"/>
</dbReference>
<feature type="transmembrane region" description="Helical" evidence="6">
    <location>
        <begin position="97"/>
        <end position="116"/>
    </location>
</feature>
<reference evidence="8 9" key="1">
    <citation type="submission" date="2023-11" db="EMBL/GenBank/DDBJ databases">
        <title>MicrobeMod: A computational toolkit for identifying prokaryotic methylation and restriction-modification with nanopore sequencing.</title>
        <authorList>
            <person name="Crits-Christoph A."/>
            <person name="Kang S.C."/>
            <person name="Lee H."/>
            <person name="Ostrov N."/>
        </authorList>
    </citation>
    <scope>NUCLEOTIDE SEQUENCE [LARGE SCALE GENOMIC DNA]</scope>
    <source>
        <strain evidence="8 9">ATCC BAA-2732</strain>
    </source>
</reference>
<dbReference type="NCBIfam" id="TIGR01297">
    <property type="entry name" value="CDF"/>
    <property type="match status" value="1"/>
</dbReference>
<dbReference type="InterPro" id="IPR027469">
    <property type="entry name" value="Cation_efflux_TMD_sf"/>
</dbReference>
<evidence type="ECO:0000256" key="3">
    <source>
        <dbReference type="ARBA" id="ARBA00022906"/>
    </source>
</evidence>
<feature type="transmembrane region" description="Helical" evidence="6">
    <location>
        <begin position="170"/>
        <end position="194"/>
    </location>
</feature>
<dbReference type="EMBL" id="JAWXXR010000001">
    <property type="protein sequence ID" value="MDX6016633.1"/>
    <property type="molecule type" value="Genomic_DNA"/>
</dbReference>
<evidence type="ECO:0000313" key="9">
    <source>
        <dbReference type="Proteomes" id="UP001272773"/>
    </source>
</evidence>
<sequence>MQKSSQEWQALALENTGHFHQDNPDHGGRLGLAVIINILLTLAQLFGGIWAGSLSLIADALHNFGDAIAILIALIARKLSRKTSHPGMSYGYKRAEVLGTFINAAILSLVGVYLVYEALQRFWNPQWSQQAVDGLLMFWLAALALIIYIGTAMLTYGVGAKDKMNIRAAFVHNVSDAMASVAVLVASGLIILYQWYWVDLLVTVLISVYVIHHGALLLAESGRILMQQAPADLAPELLQEQLAARPEVVRVESMHLWRLDEKQNVLTAVVYLEPGLDSVSPLAQQRLRCWLSRRTQGAEITLECRFA</sequence>
<gene>
    <name evidence="8" type="ORF">SIL79_09775</name>
</gene>
<keyword evidence="3" id="KW-0813">Transport</keyword>
<evidence type="ECO:0000256" key="6">
    <source>
        <dbReference type="SAM" id="Phobius"/>
    </source>
</evidence>
<dbReference type="Pfam" id="PF01545">
    <property type="entry name" value="Cation_efflux"/>
    <property type="match status" value="1"/>
</dbReference>
<comment type="caution">
    <text evidence="8">The sequence shown here is derived from an EMBL/GenBank/DDBJ whole genome shotgun (WGS) entry which is preliminary data.</text>
</comment>
<keyword evidence="3" id="KW-0864">Zinc transport</keyword>
<dbReference type="RefSeq" id="WP_319619215.1">
    <property type="nucleotide sequence ID" value="NZ_JAVMKW010000021.1"/>
</dbReference>